<dbReference type="EMBL" id="BRXY01000515">
    <property type="protein sequence ID" value="GMH98357.1"/>
    <property type="molecule type" value="Genomic_DNA"/>
</dbReference>
<gene>
    <name evidence="4" type="ORF">TrST_g9806</name>
</gene>
<dbReference type="PANTHER" id="PTHR11319">
    <property type="entry name" value="G PROTEIN-COUPLED RECEPTOR-RELATED"/>
    <property type="match status" value="1"/>
</dbReference>
<name>A0A9W7F1R4_9STRA</name>
<feature type="transmembrane region" description="Helical" evidence="2">
    <location>
        <begin position="249"/>
        <end position="269"/>
    </location>
</feature>
<comment type="caution">
    <text evidence="4">The sequence shown here is derived from an EMBL/GenBank/DDBJ whole genome shotgun (WGS) entry which is preliminary data.</text>
</comment>
<evidence type="ECO:0000256" key="2">
    <source>
        <dbReference type="SAM" id="Phobius"/>
    </source>
</evidence>
<keyword evidence="2" id="KW-0812">Transmembrane</keyword>
<keyword evidence="5" id="KW-1185">Reference proteome</keyword>
<protein>
    <recommendedName>
        <fullName evidence="3">WW domain-containing protein</fullName>
    </recommendedName>
</protein>
<proteinExistence type="predicted"/>
<feature type="transmembrane region" description="Helical" evidence="2">
    <location>
        <begin position="180"/>
        <end position="201"/>
    </location>
</feature>
<dbReference type="PROSITE" id="PS50020">
    <property type="entry name" value="WW_DOMAIN_2"/>
    <property type="match status" value="1"/>
</dbReference>
<feature type="transmembrane region" description="Helical" evidence="2">
    <location>
        <begin position="388"/>
        <end position="409"/>
    </location>
</feature>
<feature type="compositionally biased region" description="Polar residues" evidence="1">
    <location>
        <begin position="655"/>
        <end position="665"/>
    </location>
</feature>
<dbReference type="InterPro" id="IPR010308">
    <property type="entry name" value="TRP_C"/>
</dbReference>
<dbReference type="Pfam" id="PF06011">
    <property type="entry name" value="TRP"/>
    <property type="match status" value="1"/>
</dbReference>
<dbReference type="Proteomes" id="UP001165085">
    <property type="component" value="Unassembled WGS sequence"/>
</dbReference>
<dbReference type="InterPro" id="IPR011641">
    <property type="entry name" value="Tyr-kin_ephrin_A/B_rcpt-like"/>
</dbReference>
<dbReference type="Pfam" id="PF07699">
    <property type="entry name" value="Ephrin_rec_like"/>
    <property type="match status" value="1"/>
</dbReference>
<dbReference type="InterPro" id="IPR001202">
    <property type="entry name" value="WW_dom"/>
</dbReference>
<keyword evidence="2" id="KW-1133">Transmembrane helix</keyword>
<dbReference type="OrthoDB" id="5950997at2759"/>
<evidence type="ECO:0000313" key="4">
    <source>
        <dbReference type="EMBL" id="GMH98357.1"/>
    </source>
</evidence>
<feature type="transmembrane region" description="Helical" evidence="2">
    <location>
        <begin position="499"/>
        <end position="517"/>
    </location>
</feature>
<evidence type="ECO:0000313" key="5">
    <source>
        <dbReference type="Proteomes" id="UP001165085"/>
    </source>
</evidence>
<evidence type="ECO:0000256" key="1">
    <source>
        <dbReference type="SAM" id="MobiDB-lite"/>
    </source>
</evidence>
<accession>A0A9W7F1R4</accession>
<keyword evidence="2" id="KW-0472">Membrane</keyword>
<reference evidence="5" key="1">
    <citation type="journal article" date="2023" name="Commun. Biol.">
        <title>Genome analysis of Parmales, the sister group of diatoms, reveals the evolutionary specialization of diatoms from phago-mixotrophs to photoautotrophs.</title>
        <authorList>
            <person name="Ban H."/>
            <person name="Sato S."/>
            <person name="Yoshikawa S."/>
            <person name="Yamada K."/>
            <person name="Nakamura Y."/>
            <person name="Ichinomiya M."/>
            <person name="Sato N."/>
            <person name="Blanc-Mathieu R."/>
            <person name="Endo H."/>
            <person name="Kuwata A."/>
            <person name="Ogata H."/>
        </authorList>
    </citation>
    <scope>NUCLEOTIDE SEQUENCE [LARGE SCALE GENOMIC DNA]</scope>
    <source>
        <strain evidence="5">NIES 3701</strain>
    </source>
</reference>
<sequence>MYQAYNETTEECECQPTLTYIDISTCSCDPGKAFMGSSGCELCELGKWKADVGVTSCFSCEVKGATTPKLGALHENDCLCPKGIYENLNKECVDVIDGMSEKTPGMTLSTADIDPGYWRTNAMSTDVRECPIPKACHGGNSTTDYCFEGHEGPYCGVCSGGYFQDPFGQCQSCNATTKNVILTFVTLVATVLALYAVFMAIKKRKREKEEGSAESATDPTTTTNNTSTTTSNNNNNLTFTKRFKNGFKIIFSGAQIATTLPTVIPMITFPPTFKTIVNTAATVFRADLFSFVPFSCLTNGGFNYYTHLLLSTLTVIVACAVLVGLGFRKHRSLYLNVAIAITYLTLPNLTTTIFGVFPCDGFDDKSRHLHADISIDCTEGSRSFWEAYGVLMVLVFPVGITTLYFNLLYKNRHAIMEPVEVRSKNKHLKNINFLFDPYKPEFWYFEVVETVKRLMMTGVLGAIQPGSHTQYSAGLLISIISFGALCKWEPYVETRDNNIAILTSFQTTLILLFSFFMKAMDEGSVKQGDYDTVGMDVVLVVSYVLIISLFIMWAIQMKDNAGKSNRSMALGVLKKKTDAGDEDEGGGGVVEMTDVGVDIDLGSRTNSVFKADNPLARKSGEQISGGLKNEGGESEQWKVTKDEDGNDYWYDESSGRTTWSDKSQS</sequence>
<feature type="transmembrane region" description="Helical" evidence="2">
    <location>
        <begin position="304"/>
        <end position="327"/>
    </location>
</feature>
<dbReference type="AlphaFoldDB" id="A0A9W7F1R4"/>
<dbReference type="PANTHER" id="PTHR11319:SF35">
    <property type="entry name" value="OUTER MEMBRANE PROTEIN PMPC-RELATED"/>
    <property type="match status" value="1"/>
</dbReference>
<dbReference type="CDD" id="cd00201">
    <property type="entry name" value="WW"/>
    <property type="match status" value="1"/>
</dbReference>
<feature type="compositionally biased region" description="Low complexity" evidence="1">
    <location>
        <begin position="220"/>
        <end position="233"/>
    </location>
</feature>
<feature type="region of interest" description="Disordered" evidence="1">
    <location>
        <begin position="208"/>
        <end position="233"/>
    </location>
</feature>
<dbReference type="SMART" id="SM01411">
    <property type="entry name" value="Ephrin_rec_like"/>
    <property type="match status" value="1"/>
</dbReference>
<feature type="transmembrane region" description="Helical" evidence="2">
    <location>
        <begin position="537"/>
        <end position="555"/>
    </location>
</feature>
<feature type="region of interest" description="Disordered" evidence="1">
    <location>
        <begin position="615"/>
        <end position="665"/>
    </location>
</feature>
<feature type="domain" description="WW" evidence="3">
    <location>
        <begin position="631"/>
        <end position="664"/>
    </location>
</feature>
<feature type="transmembrane region" description="Helical" evidence="2">
    <location>
        <begin position="334"/>
        <end position="357"/>
    </location>
</feature>
<organism evidence="4 5">
    <name type="scientific">Triparma strigata</name>
    <dbReference type="NCBI Taxonomy" id="1606541"/>
    <lineage>
        <taxon>Eukaryota</taxon>
        <taxon>Sar</taxon>
        <taxon>Stramenopiles</taxon>
        <taxon>Ochrophyta</taxon>
        <taxon>Bolidophyceae</taxon>
        <taxon>Parmales</taxon>
        <taxon>Triparmaceae</taxon>
        <taxon>Triparma</taxon>
    </lineage>
</organism>
<dbReference type="Gene3D" id="2.10.50.10">
    <property type="entry name" value="Tumor Necrosis Factor Receptor, subunit A, domain 2"/>
    <property type="match status" value="1"/>
</dbReference>
<evidence type="ECO:0000259" key="3">
    <source>
        <dbReference type="PROSITE" id="PS50020"/>
    </source>
</evidence>